<comment type="caution">
    <text evidence="1">The sequence shown here is derived from an EMBL/GenBank/DDBJ whole genome shotgun (WGS) entry which is preliminary data.</text>
</comment>
<protein>
    <submittedName>
        <fullName evidence="1">Uncharacterized protein</fullName>
    </submittedName>
</protein>
<sequence>MGSNQQASGQAGEIRINVEGHMFTVPVNRVNGGLEYELFHPTWTIIRTTFRLDPGMILVFMKYQNNELWMMAFNGDGSSYGND</sequence>
<proteinExistence type="predicted"/>
<evidence type="ECO:0000313" key="1">
    <source>
        <dbReference type="EMBL" id="PWA62466.1"/>
    </source>
</evidence>
<evidence type="ECO:0000313" key="2">
    <source>
        <dbReference type="Proteomes" id="UP000245207"/>
    </source>
</evidence>
<reference evidence="1 2" key="1">
    <citation type="journal article" date="2018" name="Mol. Plant">
        <title>The genome of Artemisia annua provides insight into the evolution of Asteraceae family and artemisinin biosynthesis.</title>
        <authorList>
            <person name="Shen Q."/>
            <person name="Zhang L."/>
            <person name="Liao Z."/>
            <person name="Wang S."/>
            <person name="Yan T."/>
            <person name="Shi P."/>
            <person name="Liu M."/>
            <person name="Fu X."/>
            <person name="Pan Q."/>
            <person name="Wang Y."/>
            <person name="Lv Z."/>
            <person name="Lu X."/>
            <person name="Zhang F."/>
            <person name="Jiang W."/>
            <person name="Ma Y."/>
            <person name="Chen M."/>
            <person name="Hao X."/>
            <person name="Li L."/>
            <person name="Tang Y."/>
            <person name="Lv G."/>
            <person name="Zhou Y."/>
            <person name="Sun X."/>
            <person name="Brodelius P.E."/>
            <person name="Rose J.K.C."/>
            <person name="Tang K."/>
        </authorList>
    </citation>
    <scope>NUCLEOTIDE SEQUENCE [LARGE SCALE GENOMIC DNA]</scope>
    <source>
        <strain evidence="2">cv. Huhao1</strain>
        <tissue evidence="1">Leaf</tissue>
    </source>
</reference>
<dbReference type="AlphaFoldDB" id="A0A2U1MMM8"/>
<dbReference type="EMBL" id="PKPP01004865">
    <property type="protein sequence ID" value="PWA62466.1"/>
    <property type="molecule type" value="Genomic_DNA"/>
</dbReference>
<accession>A0A2U1MMM8</accession>
<organism evidence="1 2">
    <name type="scientific">Artemisia annua</name>
    <name type="common">Sweet wormwood</name>
    <dbReference type="NCBI Taxonomy" id="35608"/>
    <lineage>
        <taxon>Eukaryota</taxon>
        <taxon>Viridiplantae</taxon>
        <taxon>Streptophyta</taxon>
        <taxon>Embryophyta</taxon>
        <taxon>Tracheophyta</taxon>
        <taxon>Spermatophyta</taxon>
        <taxon>Magnoliopsida</taxon>
        <taxon>eudicotyledons</taxon>
        <taxon>Gunneridae</taxon>
        <taxon>Pentapetalae</taxon>
        <taxon>asterids</taxon>
        <taxon>campanulids</taxon>
        <taxon>Asterales</taxon>
        <taxon>Asteraceae</taxon>
        <taxon>Asteroideae</taxon>
        <taxon>Anthemideae</taxon>
        <taxon>Artemisiinae</taxon>
        <taxon>Artemisia</taxon>
    </lineage>
</organism>
<keyword evidence="2" id="KW-1185">Reference proteome</keyword>
<name>A0A2U1MMM8_ARTAN</name>
<gene>
    <name evidence="1" type="ORF">CTI12_AA365440</name>
</gene>
<dbReference type="Proteomes" id="UP000245207">
    <property type="component" value="Unassembled WGS sequence"/>
</dbReference>